<dbReference type="InterPro" id="IPR019448">
    <property type="entry name" value="NT-C2"/>
</dbReference>
<feature type="compositionally biased region" description="Basic and acidic residues" evidence="1">
    <location>
        <begin position="786"/>
        <end position="796"/>
    </location>
</feature>
<dbReference type="EMBL" id="HBHW01031379">
    <property type="protein sequence ID" value="CAE0056141.1"/>
    <property type="molecule type" value="Transcribed_RNA"/>
</dbReference>
<feature type="compositionally biased region" description="Basic and acidic residues" evidence="1">
    <location>
        <begin position="537"/>
        <end position="551"/>
    </location>
</feature>
<sequence>MGFRDALRAPGARVGNAAKGVTGRVPGVPRNAPAAGGKQEFSFQFDIGIGVVEGLREGTYELKIHRANTSVSTKKHIVSARDEGKPTKFNEKLTLMSTLQRDKNSERYAPKEFKIVLVYSRGGRQKIFAEGVIDLSKYVGVPSMSKTETIVLNPQRYKLSSARITSTFLSAGAKTGSNSVATSATQNSISRPSFENTGRSSDFKDFLGTSQGKDDTFDDLDMDDLDFSATSKKKPSKLEVAKETDSKTAARRGSNAKVVNSTPTVRDNTSRKDSQTTKLVQAPVARGSSTTKAHASTGSGEATVSSADTGVSLGTAAMLRSISGEDSSRAAGSKANQTKNVPKSNRPATAAARPSPQPPPQQPSPRVGESVSQVAANELITSRIVSEKATPSVSELKTKIAEAKRTTSPPPPLMSSTHSSTPVKQPAETVGVTMTTPAGDEQLTEDPKFKSETAAIRTSVGSARAPPASTPVSSTTSAKGLGEVSANNKDNQNSTPMPTSRVGAIVGSFDASTASSAAKRNEEAGAVDEQLSAVETTKTRESSDHRQDSTGHRSSSVFSSLSTALKPGEANTNSQKTEKHKPTSADFSENGSPEKTAEPRLQSTSRESTSRGAVVLGALPVAATTSSESEKDWRLEYENLLKTSESQKVELEQLYGERVKLKERSTEEKRRALEMQEQGLKALEGTDEQKRTIEELEHERNQLLESSNIQKINAEELEQEKTQLRSRVAELESEIGALKDSQNAELATATAAAAASAAVVTELQQQVATMEEEKRAMAEGHNAQKSHTEKLEEDRTHLSNRVTELESEILGLKASQKAELATAAAAAAGSAALVTELQQQVARMEEEKTAMAEGSDVQQSHAEKLEEDRTHLSNKVTELESDIVSLKNSQKAELATAAAAAAGSAALVTQLQQQVATMDKEKVASTAELAAQGNNLSQAMARLGALESDNFELQRNYKETAALYAALQAEVEISKKITSIDSSPPSHEDMRAIGQDDSGSVEKSSVTLDEASLEYELGELRNELEVERTQRLQNASEVDSLQAKLKVAEAEIEEMRRHMETMRTELDGQRKPSEPSEGEPDKELDAMEEQLRIVESEKSNMEEELVSSRNTILELEKEVEQSKGTVEGLRTKLETQTDNAGPVIHADNNPHVLGDLVDSKLRLAEVHEENLRLKHLFHKMYRTDLKTATKLEKKVPEMATHRPPTTVK</sequence>
<feature type="compositionally biased region" description="Basic and acidic residues" evidence="1">
    <location>
        <begin position="396"/>
        <end position="405"/>
    </location>
</feature>
<accession>A0A7S2ZZ18</accession>
<feature type="region of interest" description="Disordered" evidence="1">
    <location>
        <begin position="773"/>
        <end position="796"/>
    </location>
</feature>
<dbReference type="PROSITE" id="PS51840">
    <property type="entry name" value="C2_NT"/>
    <property type="match status" value="1"/>
</dbReference>
<feature type="compositionally biased region" description="Polar residues" evidence="1">
    <location>
        <begin position="485"/>
        <end position="498"/>
    </location>
</feature>
<organism evidence="3">
    <name type="scientific">Rhodosorus marinus</name>
    <dbReference type="NCBI Taxonomy" id="101924"/>
    <lineage>
        <taxon>Eukaryota</taxon>
        <taxon>Rhodophyta</taxon>
        <taxon>Stylonematophyceae</taxon>
        <taxon>Stylonematales</taxon>
        <taxon>Stylonemataceae</taxon>
        <taxon>Rhodosorus</taxon>
    </lineage>
</organism>
<name>A0A7S2ZZ18_9RHOD</name>
<dbReference type="Pfam" id="PF10358">
    <property type="entry name" value="NT-C2"/>
    <property type="match status" value="1"/>
</dbReference>
<feature type="compositionally biased region" description="Polar residues" evidence="1">
    <location>
        <begin position="370"/>
        <end position="395"/>
    </location>
</feature>
<feature type="domain" description="C2 NT-type" evidence="2">
    <location>
        <begin position="29"/>
        <end position="170"/>
    </location>
</feature>
<feature type="compositionally biased region" description="Low complexity" evidence="1">
    <location>
        <begin position="462"/>
        <end position="478"/>
    </location>
</feature>
<proteinExistence type="predicted"/>
<evidence type="ECO:0000313" key="3">
    <source>
        <dbReference type="EMBL" id="CAE0056141.1"/>
    </source>
</evidence>
<dbReference type="Gene3D" id="1.10.287.1490">
    <property type="match status" value="1"/>
</dbReference>
<dbReference type="EMBL" id="HBHW01031380">
    <property type="protein sequence ID" value="CAE0056142.1"/>
    <property type="molecule type" value="Transcribed_RNA"/>
</dbReference>
<feature type="compositionally biased region" description="Basic and acidic residues" evidence="1">
    <location>
        <begin position="236"/>
        <end position="248"/>
    </location>
</feature>
<feature type="region of interest" description="Disordered" evidence="1">
    <location>
        <begin position="323"/>
        <end position="632"/>
    </location>
</feature>
<feature type="compositionally biased region" description="Polar residues" evidence="1">
    <location>
        <begin position="601"/>
        <end position="611"/>
    </location>
</feature>
<feature type="compositionally biased region" description="Polar residues" evidence="1">
    <location>
        <begin position="257"/>
        <end position="267"/>
    </location>
</feature>
<feature type="compositionally biased region" description="Polar residues" evidence="1">
    <location>
        <begin position="173"/>
        <end position="200"/>
    </location>
</feature>
<evidence type="ECO:0000259" key="2">
    <source>
        <dbReference type="PROSITE" id="PS51840"/>
    </source>
</evidence>
<feature type="compositionally biased region" description="Polar residues" evidence="1">
    <location>
        <begin position="334"/>
        <end position="343"/>
    </location>
</feature>
<reference evidence="3" key="1">
    <citation type="submission" date="2021-01" db="EMBL/GenBank/DDBJ databases">
        <authorList>
            <person name="Corre E."/>
            <person name="Pelletier E."/>
            <person name="Niang G."/>
            <person name="Scheremetjew M."/>
            <person name="Finn R."/>
            <person name="Kale V."/>
            <person name="Holt S."/>
            <person name="Cochrane G."/>
            <person name="Meng A."/>
            <person name="Brown T."/>
            <person name="Cohen L."/>
        </authorList>
    </citation>
    <scope>NUCLEOTIDE SEQUENCE</scope>
    <source>
        <strain evidence="3">CCMP 769</strain>
    </source>
</reference>
<dbReference type="AlphaFoldDB" id="A0A7S2ZZ18"/>
<feature type="region of interest" description="Disordered" evidence="1">
    <location>
        <begin position="1062"/>
        <end position="1084"/>
    </location>
</feature>
<feature type="compositionally biased region" description="Polar residues" evidence="1">
    <location>
        <begin position="287"/>
        <end position="307"/>
    </location>
</feature>
<feature type="region of interest" description="Disordered" evidence="1">
    <location>
        <begin position="844"/>
        <end position="869"/>
    </location>
</feature>
<feature type="region of interest" description="Disordered" evidence="1">
    <location>
        <begin position="231"/>
        <end position="307"/>
    </location>
</feature>
<evidence type="ECO:0000256" key="1">
    <source>
        <dbReference type="SAM" id="MobiDB-lite"/>
    </source>
</evidence>
<gene>
    <name evidence="3" type="ORF">RMAR00112_LOCUS24183</name>
    <name evidence="4" type="ORF">RMAR00112_LOCUS24184</name>
</gene>
<feature type="region of interest" description="Disordered" evidence="1">
    <location>
        <begin position="173"/>
        <end position="207"/>
    </location>
</feature>
<evidence type="ECO:0000313" key="4">
    <source>
        <dbReference type="EMBL" id="CAE0056142.1"/>
    </source>
</evidence>
<feature type="compositionally biased region" description="Low complexity" evidence="1">
    <location>
        <begin position="612"/>
        <end position="623"/>
    </location>
</feature>
<protein>
    <recommendedName>
        <fullName evidence="2">C2 NT-type domain-containing protein</fullName>
    </recommendedName>
</protein>
<feature type="region of interest" description="Disordered" evidence="1">
    <location>
        <begin position="979"/>
        <end position="1002"/>
    </location>
</feature>
<feature type="compositionally biased region" description="Low complexity" evidence="1">
    <location>
        <begin position="344"/>
        <end position="354"/>
    </location>
</feature>